<dbReference type="KEGG" id="micc:AUP74_02164"/>
<proteinExistence type="predicted"/>
<dbReference type="SUPFAM" id="SSF54909">
    <property type="entry name" value="Dimeric alpha+beta barrel"/>
    <property type="match status" value="1"/>
</dbReference>
<gene>
    <name evidence="2" type="ORF">AUP74_02164</name>
</gene>
<dbReference type="PROSITE" id="PS51725">
    <property type="entry name" value="ABM"/>
    <property type="match status" value="1"/>
</dbReference>
<reference evidence="3" key="1">
    <citation type="submission" date="2016-01" db="EMBL/GenBank/DDBJ databases">
        <title>Complete genome sequence of Microbulbifer sp. CCB-MM1, a halophile isolated from Matang Mangrove Forest, Perak.</title>
        <authorList>
            <person name="Moh T.H."/>
            <person name="Dinesh B."/>
            <person name="Lau N.-S."/>
            <person name="Go F."/>
            <person name="Alexander Chong S.-C."/>
        </authorList>
    </citation>
    <scope>NUCLEOTIDE SEQUENCE [LARGE SCALE GENOMIC DNA]</scope>
    <source>
        <strain evidence="3">CCB-MM1</strain>
    </source>
</reference>
<feature type="domain" description="ABM" evidence="1">
    <location>
        <begin position="3"/>
        <end position="95"/>
    </location>
</feature>
<dbReference type="AlphaFoldDB" id="A0A1C9W8V7"/>
<sequence>MSFWTMLMIKPQDGNGEAAAQAHIKRRCVEEAAETIPGFLHGETMLSAEDPDLFCVMCTWVDEAAYKEWQNSPVRAKQSEDLADVITGEIKTLSFNSIHTVAPTRD</sequence>
<dbReference type="Gene3D" id="3.30.70.100">
    <property type="match status" value="1"/>
</dbReference>
<protein>
    <submittedName>
        <fullName evidence="2">Antibiotic biosynthesis monooxygenase</fullName>
    </submittedName>
</protein>
<dbReference type="InterPro" id="IPR007138">
    <property type="entry name" value="ABM_dom"/>
</dbReference>
<name>A0A1C9W8V7_9GAMM</name>
<dbReference type="STRING" id="1769779.AUP74_02164"/>
<dbReference type="InterPro" id="IPR011008">
    <property type="entry name" value="Dimeric_a/b-barrel"/>
</dbReference>
<keyword evidence="2" id="KW-0560">Oxidoreductase</keyword>
<dbReference type="Proteomes" id="UP000095672">
    <property type="component" value="Chromosome"/>
</dbReference>
<dbReference type="EMBL" id="CP014143">
    <property type="protein sequence ID" value="AOS97580.1"/>
    <property type="molecule type" value="Genomic_DNA"/>
</dbReference>
<dbReference type="Pfam" id="PF03992">
    <property type="entry name" value="ABM"/>
    <property type="match status" value="1"/>
</dbReference>
<evidence type="ECO:0000313" key="2">
    <source>
        <dbReference type="EMBL" id="AOS97580.1"/>
    </source>
</evidence>
<evidence type="ECO:0000259" key="1">
    <source>
        <dbReference type="PROSITE" id="PS51725"/>
    </source>
</evidence>
<keyword evidence="3" id="KW-1185">Reference proteome</keyword>
<dbReference type="GO" id="GO:0004497">
    <property type="term" value="F:monooxygenase activity"/>
    <property type="evidence" value="ECO:0007669"/>
    <property type="project" value="UniProtKB-KW"/>
</dbReference>
<keyword evidence="2" id="KW-0503">Monooxygenase</keyword>
<accession>A0A1C9W8V7</accession>
<organism evidence="2 3">
    <name type="scientific">Microbulbifer aggregans</name>
    <dbReference type="NCBI Taxonomy" id="1769779"/>
    <lineage>
        <taxon>Bacteria</taxon>
        <taxon>Pseudomonadati</taxon>
        <taxon>Pseudomonadota</taxon>
        <taxon>Gammaproteobacteria</taxon>
        <taxon>Cellvibrionales</taxon>
        <taxon>Microbulbiferaceae</taxon>
        <taxon>Microbulbifer</taxon>
    </lineage>
</organism>
<evidence type="ECO:0000313" key="3">
    <source>
        <dbReference type="Proteomes" id="UP000095672"/>
    </source>
</evidence>